<dbReference type="AlphaFoldDB" id="A0A158CW04"/>
<evidence type="ECO:0000313" key="2">
    <source>
        <dbReference type="Proteomes" id="UP000054851"/>
    </source>
</evidence>
<protein>
    <submittedName>
        <fullName evidence="1">Uncharacterized protein</fullName>
    </submittedName>
</protein>
<evidence type="ECO:0000313" key="1">
    <source>
        <dbReference type="EMBL" id="SAK86524.1"/>
    </source>
</evidence>
<sequence>MEAVHWPWAATYNVADWLSELVTKLETYELAVLHSTSMKTFPLSILTGKVFKLTHTGAPLAWPVV</sequence>
<gene>
    <name evidence="1" type="ORF">AWB79_06085</name>
</gene>
<proteinExistence type="predicted"/>
<accession>A0A158CW04</accession>
<dbReference type="Proteomes" id="UP000054851">
    <property type="component" value="Unassembled WGS sequence"/>
</dbReference>
<keyword evidence="2" id="KW-1185">Reference proteome</keyword>
<comment type="caution">
    <text evidence="1">The sequence shown here is derived from an EMBL/GenBank/DDBJ whole genome shotgun (WGS) entry which is preliminary data.</text>
</comment>
<dbReference type="EMBL" id="FCOA02000029">
    <property type="protein sequence ID" value="SAK86524.1"/>
    <property type="molecule type" value="Genomic_DNA"/>
</dbReference>
<organism evidence="1 2">
    <name type="scientific">Caballeronia hypogeia</name>
    <dbReference type="NCBI Taxonomy" id="1777140"/>
    <lineage>
        <taxon>Bacteria</taxon>
        <taxon>Pseudomonadati</taxon>
        <taxon>Pseudomonadota</taxon>
        <taxon>Betaproteobacteria</taxon>
        <taxon>Burkholderiales</taxon>
        <taxon>Burkholderiaceae</taxon>
        <taxon>Caballeronia</taxon>
    </lineage>
</organism>
<name>A0A158CW04_9BURK</name>
<reference evidence="1" key="1">
    <citation type="submission" date="2016-01" db="EMBL/GenBank/DDBJ databases">
        <authorList>
            <person name="Peeters C."/>
        </authorList>
    </citation>
    <scope>NUCLEOTIDE SEQUENCE</scope>
    <source>
        <strain evidence="1">LMG 29322</strain>
    </source>
</reference>